<feature type="compositionally biased region" description="Basic residues" evidence="2">
    <location>
        <begin position="291"/>
        <end position="303"/>
    </location>
</feature>
<feature type="compositionally biased region" description="Basic and acidic residues" evidence="2">
    <location>
        <begin position="304"/>
        <end position="320"/>
    </location>
</feature>
<accession>G0MWB0</accession>
<dbReference type="HOGENOM" id="CLU_343310_0_0_1"/>
<dbReference type="InParanoid" id="G0MWB0"/>
<dbReference type="AlphaFoldDB" id="G0MWB0"/>
<organism evidence="4">
    <name type="scientific">Caenorhabditis brenneri</name>
    <name type="common">Nematode worm</name>
    <dbReference type="NCBI Taxonomy" id="135651"/>
    <lineage>
        <taxon>Eukaryota</taxon>
        <taxon>Metazoa</taxon>
        <taxon>Ecdysozoa</taxon>
        <taxon>Nematoda</taxon>
        <taxon>Chromadorea</taxon>
        <taxon>Rhabditida</taxon>
        <taxon>Rhabditina</taxon>
        <taxon>Rhabditomorpha</taxon>
        <taxon>Rhabditoidea</taxon>
        <taxon>Rhabditidae</taxon>
        <taxon>Peloderinae</taxon>
        <taxon>Caenorhabditis</taxon>
    </lineage>
</organism>
<evidence type="ECO:0000313" key="3">
    <source>
        <dbReference type="EMBL" id="EGT45916.1"/>
    </source>
</evidence>
<feature type="compositionally biased region" description="Polar residues" evidence="2">
    <location>
        <begin position="321"/>
        <end position="338"/>
    </location>
</feature>
<keyword evidence="1" id="KW-0175">Coiled coil</keyword>
<feature type="region of interest" description="Disordered" evidence="2">
    <location>
        <begin position="414"/>
        <end position="450"/>
    </location>
</feature>
<evidence type="ECO:0000313" key="4">
    <source>
        <dbReference type="Proteomes" id="UP000008068"/>
    </source>
</evidence>
<dbReference type="STRING" id="135651.G0MWB0"/>
<proteinExistence type="predicted"/>
<dbReference type="EMBL" id="GL379816">
    <property type="protein sequence ID" value="EGT45916.1"/>
    <property type="molecule type" value="Genomic_DNA"/>
</dbReference>
<feature type="region of interest" description="Disordered" evidence="2">
    <location>
        <begin position="271"/>
        <end position="339"/>
    </location>
</feature>
<keyword evidence="4" id="KW-1185">Reference proteome</keyword>
<name>G0MWB0_CAEBE</name>
<sequence length="825" mass="93365">MTAYPGTWFGILNDERWDVFPPYFALQKTNVRTGEREGQAFVVPPHIGEQYLRSGSIFLRPPEEKIVLVWSEYDDGREYAIRMDGQLEDQEQGYDQYSEDQYEQEPEYDPQHDDYNQQQQQANVMYGPHPEHYVQQQEGNVEPSTVPQMAPQYGQPLIAQVSYNSQHVPQHPQQPIAQQGPPFTTQFIPREILFGRPPGLDPQYPHQYLTLVPPPGLPVAFLPLNCDQQFVTPPPLMETNFYPASTPCTPGPSHQQGFSYPVPPSPIYGQGFAPGYFENQYRSPQEGQQRVGKRRSIRKKTKKGKGEAQKGKEGEARPEDVSSSVNPTHGLQSISPESENVDAVKEGIAAEVVDPAATEVTKKETVEEKMAQVTVADKKPESPVAEPLPSVQVLPDAQARHNVASVTEPTVVVSDHASNGSNGSNGGSGSPTSVHSHKTTSSSGKSLRSVLGQKSNQLLREAAEEASKEADEEVQAPKDALVVKKKPVFTPSKSKGQFRREKVQALKAEAARKAAEFERMLEEQKMEDQKLQKEIDSFKDSLVFYIQNLTSHRNKHYALRYGQLAGVQRNIVDFYKNRCVFLTKYDVQDTKVITFLEAKRSGYEKDNNPRLFGMISQMMELIPTTPIVQQDLYWLYSIRNQPFFKQAIQQLYSYILYSPELELSPVGEFTAEEVQTHFEGILTDYGLEPFEGFADYLNRAIAMRSLRRPLPTDAPKPRCNFEKWITDDYIDFLNIDAKWTQGKSVEFASMIKEVCEDEDDMEGCASFIAHLPSIQSDIIDYDLSKFEVEYPDLMAKHLVGYFGLLIGGITDDYDDWDDDFLLKDF</sequence>
<protein>
    <submittedName>
        <fullName evidence="3">Uncharacterized protein</fullName>
    </submittedName>
</protein>
<feature type="compositionally biased region" description="Low complexity" evidence="2">
    <location>
        <begin position="430"/>
        <end position="446"/>
    </location>
</feature>
<evidence type="ECO:0000256" key="2">
    <source>
        <dbReference type="SAM" id="MobiDB-lite"/>
    </source>
</evidence>
<gene>
    <name evidence="3" type="ORF">CAEBREN_19087</name>
</gene>
<evidence type="ECO:0000256" key="1">
    <source>
        <dbReference type="SAM" id="Coils"/>
    </source>
</evidence>
<feature type="coiled-coil region" evidence="1">
    <location>
        <begin position="500"/>
        <end position="541"/>
    </location>
</feature>
<reference evidence="4" key="1">
    <citation type="submission" date="2011-07" db="EMBL/GenBank/DDBJ databases">
        <authorList>
            <consortium name="Caenorhabditis brenneri Sequencing and Analysis Consortium"/>
            <person name="Wilson R.K."/>
        </authorList>
    </citation>
    <scope>NUCLEOTIDE SEQUENCE [LARGE SCALE GENOMIC DNA]</scope>
    <source>
        <strain evidence="4">PB2801</strain>
    </source>
</reference>
<dbReference type="Proteomes" id="UP000008068">
    <property type="component" value="Unassembled WGS sequence"/>
</dbReference>